<feature type="transmembrane region" description="Helical" evidence="2">
    <location>
        <begin position="179"/>
        <end position="201"/>
    </location>
</feature>
<accession>A0AA44BDF1</accession>
<proteinExistence type="predicted"/>
<feature type="transmembrane region" description="Helical" evidence="2">
    <location>
        <begin position="37"/>
        <end position="57"/>
    </location>
</feature>
<organism evidence="3 4">
    <name type="scientific">Isachenkonia alkalipeptolytica</name>
    <dbReference type="NCBI Taxonomy" id="2565777"/>
    <lineage>
        <taxon>Bacteria</taxon>
        <taxon>Bacillati</taxon>
        <taxon>Bacillota</taxon>
        <taxon>Clostridia</taxon>
        <taxon>Eubacteriales</taxon>
        <taxon>Clostridiaceae</taxon>
        <taxon>Isachenkonia</taxon>
    </lineage>
</organism>
<keyword evidence="2" id="KW-0812">Transmembrane</keyword>
<feature type="region of interest" description="Disordered" evidence="1">
    <location>
        <begin position="1"/>
        <end position="24"/>
    </location>
</feature>
<evidence type="ECO:0000313" key="3">
    <source>
        <dbReference type="EMBL" id="NBG88259.1"/>
    </source>
</evidence>
<feature type="transmembrane region" description="Helical" evidence="2">
    <location>
        <begin position="292"/>
        <end position="317"/>
    </location>
</feature>
<feature type="compositionally biased region" description="Basic and acidic residues" evidence="1">
    <location>
        <begin position="9"/>
        <end position="20"/>
    </location>
</feature>
<dbReference type="EMBL" id="SUMG01000007">
    <property type="protein sequence ID" value="NBG88259.1"/>
    <property type="molecule type" value="Genomic_DNA"/>
</dbReference>
<protein>
    <submittedName>
        <fullName evidence="3">DUF1576 domain-containing protein</fullName>
    </submittedName>
</protein>
<evidence type="ECO:0000313" key="4">
    <source>
        <dbReference type="Proteomes" id="UP000449710"/>
    </source>
</evidence>
<feature type="transmembrane region" description="Helical" evidence="2">
    <location>
        <begin position="254"/>
        <end position="271"/>
    </location>
</feature>
<dbReference type="RefSeq" id="WP_160720633.1">
    <property type="nucleotide sequence ID" value="NZ_SUMG01000007.1"/>
</dbReference>
<keyword evidence="2" id="KW-0472">Membrane</keyword>
<feature type="transmembrane region" description="Helical" evidence="2">
    <location>
        <begin position="213"/>
        <end position="234"/>
    </location>
</feature>
<comment type="caution">
    <text evidence="3">The sequence shown here is derived from an EMBL/GenBank/DDBJ whole genome shotgun (WGS) entry which is preliminary data.</text>
</comment>
<dbReference type="Pfam" id="PF07613">
    <property type="entry name" value="DUF1576"/>
    <property type="match status" value="2"/>
</dbReference>
<feature type="transmembrane region" description="Helical" evidence="2">
    <location>
        <begin position="323"/>
        <end position="340"/>
    </location>
</feature>
<keyword evidence="4" id="KW-1185">Reference proteome</keyword>
<dbReference type="InterPro" id="IPR011470">
    <property type="entry name" value="DUF1576"/>
</dbReference>
<feature type="transmembrane region" description="Helical" evidence="2">
    <location>
        <begin position="419"/>
        <end position="436"/>
    </location>
</feature>
<feature type="transmembrane region" description="Helical" evidence="2">
    <location>
        <begin position="113"/>
        <end position="142"/>
    </location>
</feature>
<gene>
    <name evidence="3" type="ORF">ISALK_07070</name>
</gene>
<sequence>MSNSSVVHAVRENLSEPKEESQEEVETVIPVSDDTKYYVILGYAIAILLSSLIFNTPMEILRGMQAIIVAPSILVSDYFEIANIGSALFNSGLLMIVAIGIARKNEVNMNGPLMAAILTIGGFALFGKNLYNILPILFGVFLYSRVQKEKYNKFILPAFFGTALGPLVSQVSFGYDFPLIQGILLAVTFGTLAGFVLPSLAAHFVRFHQGFNLYNIGFTCGVTGMVFMAVFRAFGYDHEGVLFVSSGNNPAFSLYLGLLFTSFIVVGLYFNRWRFKGYKNLLTHAGQLVTDFVTISGFGITMINMGILGLISTLYVVMVNGELNGPIIGGIFTIVGFGAFGKHTKNILPIFVGIYLATLFNIWDVNSTGALLGALFGTTLAPISGRFGWPYGVLAGFLHMAMVMNVGAVHGGMNLYNNGFSGGFVAAFLVAIITSLKKEVI</sequence>
<dbReference type="Proteomes" id="UP000449710">
    <property type="component" value="Unassembled WGS sequence"/>
</dbReference>
<evidence type="ECO:0000256" key="1">
    <source>
        <dbReference type="SAM" id="MobiDB-lite"/>
    </source>
</evidence>
<feature type="transmembrane region" description="Helical" evidence="2">
    <location>
        <begin position="154"/>
        <end position="173"/>
    </location>
</feature>
<evidence type="ECO:0000256" key="2">
    <source>
        <dbReference type="SAM" id="Phobius"/>
    </source>
</evidence>
<feature type="transmembrane region" description="Helical" evidence="2">
    <location>
        <begin position="347"/>
        <end position="363"/>
    </location>
</feature>
<feature type="transmembrane region" description="Helical" evidence="2">
    <location>
        <begin position="78"/>
        <end position="101"/>
    </location>
</feature>
<feature type="transmembrane region" description="Helical" evidence="2">
    <location>
        <begin position="392"/>
        <end position="413"/>
    </location>
</feature>
<dbReference type="AlphaFoldDB" id="A0AA44BDF1"/>
<keyword evidence="2" id="KW-1133">Transmembrane helix</keyword>
<reference evidence="3 4" key="1">
    <citation type="submission" date="2019-04" db="EMBL/GenBank/DDBJ databases">
        <title>Isachenkonia alkalipeptolytica gen. nov. sp. nov. a new anaerobic, alkiliphilic organothrophic bacterium capable to reduce synthesized ferrihydrite isolated from a soda lake.</title>
        <authorList>
            <person name="Toshchakov S.V."/>
            <person name="Zavarzina D.G."/>
            <person name="Zhilina T.N."/>
            <person name="Kostrikina N.A."/>
            <person name="Kublanov I.V."/>
        </authorList>
    </citation>
    <scope>NUCLEOTIDE SEQUENCE [LARGE SCALE GENOMIC DNA]</scope>
    <source>
        <strain evidence="3 4">Z-1701</strain>
    </source>
</reference>
<name>A0AA44BDF1_9CLOT</name>